<organism evidence="2 3">
    <name type="scientific">Candidatus Desulfaltia bathyphila</name>
    <dbReference type="NCBI Taxonomy" id="2841697"/>
    <lineage>
        <taxon>Bacteria</taxon>
        <taxon>Pseudomonadati</taxon>
        <taxon>Thermodesulfobacteriota</taxon>
        <taxon>Desulfobacteria</taxon>
        <taxon>Desulfobacterales</taxon>
        <taxon>Desulfobacterales incertae sedis</taxon>
        <taxon>Candidatus Desulfaltia</taxon>
    </lineage>
</organism>
<evidence type="ECO:0000313" key="3">
    <source>
        <dbReference type="Proteomes" id="UP000603545"/>
    </source>
</evidence>
<dbReference type="EMBL" id="JACNLL010000043">
    <property type="protein sequence ID" value="MBC8199257.1"/>
    <property type="molecule type" value="Genomic_DNA"/>
</dbReference>
<gene>
    <name evidence="2" type="ORF">H8E80_04325</name>
</gene>
<dbReference type="Proteomes" id="UP000603545">
    <property type="component" value="Unassembled WGS sequence"/>
</dbReference>
<evidence type="ECO:0000313" key="2">
    <source>
        <dbReference type="EMBL" id="MBC8199257.1"/>
    </source>
</evidence>
<reference evidence="2 3" key="1">
    <citation type="submission" date="2020-08" db="EMBL/GenBank/DDBJ databases">
        <title>Bridging the membrane lipid divide: bacteria of the FCB group superphylum have the potential to synthesize archaeal ether lipids.</title>
        <authorList>
            <person name="Villanueva L."/>
            <person name="Von Meijenfeldt F.A.B."/>
            <person name="Westbye A.B."/>
            <person name="Yadav S."/>
            <person name="Hopmans E.C."/>
            <person name="Dutilh B.E."/>
            <person name="Sinninghe Damste J.S."/>
        </authorList>
    </citation>
    <scope>NUCLEOTIDE SEQUENCE [LARGE SCALE GENOMIC DNA]</scope>
    <source>
        <strain evidence="2">NIOZ-UU82</strain>
    </source>
</reference>
<comment type="caution">
    <text evidence="2">The sequence shown here is derived from an EMBL/GenBank/DDBJ whole genome shotgun (WGS) entry which is preliminary data.</text>
</comment>
<sequence length="157" mass="17720">MIQSVIKIWIKNKILLSVLILCLFLLGLLWPLDPAHSLIKTISLLETQLLVKLLVSGFLLSIPLITAMIILYKSNNAKINIDDYDFNEETGLYTHKKTKIKYCTSCLLKNISSPVAVLSNGWRCQYKECNKFYTGLVLTADIPSGRRVIHKGIPIDS</sequence>
<keyword evidence="1" id="KW-1133">Transmembrane helix</keyword>
<proteinExistence type="predicted"/>
<name>A0A8J6T6Q2_9BACT</name>
<keyword evidence="1" id="KW-0472">Membrane</keyword>
<keyword evidence="1" id="KW-0812">Transmembrane</keyword>
<accession>A0A8J6T6Q2</accession>
<protein>
    <submittedName>
        <fullName evidence="2">Uncharacterized protein</fullName>
    </submittedName>
</protein>
<evidence type="ECO:0000256" key="1">
    <source>
        <dbReference type="SAM" id="Phobius"/>
    </source>
</evidence>
<feature type="transmembrane region" description="Helical" evidence="1">
    <location>
        <begin position="53"/>
        <end position="72"/>
    </location>
</feature>
<dbReference type="AlphaFoldDB" id="A0A8J6T6Q2"/>